<accession>A0A443S609</accession>
<dbReference type="SUPFAM" id="SSF52047">
    <property type="entry name" value="RNI-like"/>
    <property type="match status" value="1"/>
</dbReference>
<feature type="compositionally biased region" description="Polar residues" evidence="1">
    <location>
        <begin position="770"/>
        <end position="793"/>
    </location>
</feature>
<evidence type="ECO:0008006" key="4">
    <source>
        <dbReference type="Google" id="ProtNLM"/>
    </source>
</evidence>
<feature type="compositionally biased region" description="Low complexity" evidence="1">
    <location>
        <begin position="794"/>
        <end position="807"/>
    </location>
</feature>
<dbReference type="EMBL" id="NCKV01007548">
    <property type="protein sequence ID" value="RWS22931.1"/>
    <property type="molecule type" value="Genomic_DNA"/>
</dbReference>
<gene>
    <name evidence="2" type="ORF">B4U80_13463</name>
</gene>
<dbReference type="VEuPathDB" id="VectorBase:LDEU009109"/>
<proteinExistence type="predicted"/>
<organism evidence="2 3">
    <name type="scientific">Leptotrombidium deliense</name>
    <dbReference type="NCBI Taxonomy" id="299467"/>
    <lineage>
        <taxon>Eukaryota</taxon>
        <taxon>Metazoa</taxon>
        <taxon>Ecdysozoa</taxon>
        <taxon>Arthropoda</taxon>
        <taxon>Chelicerata</taxon>
        <taxon>Arachnida</taxon>
        <taxon>Acari</taxon>
        <taxon>Acariformes</taxon>
        <taxon>Trombidiformes</taxon>
        <taxon>Prostigmata</taxon>
        <taxon>Anystina</taxon>
        <taxon>Parasitengona</taxon>
        <taxon>Trombiculoidea</taxon>
        <taxon>Trombiculidae</taxon>
        <taxon>Leptotrombidium</taxon>
    </lineage>
</organism>
<feature type="region of interest" description="Disordered" evidence="1">
    <location>
        <begin position="770"/>
        <end position="824"/>
    </location>
</feature>
<dbReference type="Proteomes" id="UP000288716">
    <property type="component" value="Unassembled WGS sequence"/>
</dbReference>
<protein>
    <recommendedName>
        <fullName evidence="4">F-box domain-containing protein</fullName>
    </recommendedName>
</protein>
<feature type="non-terminal residue" evidence="2">
    <location>
        <position position="824"/>
    </location>
</feature>
<dbReference type="AlphaFoldDB" id="A0A443S609"/>
<keyword evidence="3" id="KW-1185">Reference proteome</keyword>
<sequence>MQRSNSTNFSNSTLNVKRNSRSSSSISELNINENDTPEKQLVQQQEVMFDENNSRQESRENLREFSLLKKVFDLYPTRTEIFRYLSFDDMIALRIADKQFNRCVSEHLSSNVKSINFKTQNYGRVPHVPCIVIDERQRATNTYNNEMCKSKASGNMCLKSNTHNNNNNRNKSNGDAFNANEINDSEQTKPIKKVTSLEKYYINRKSMIATPCSSSSNTNHVANTQQHKCTTYGTHKRNVFDDNDSNDSDGYRKRPKRTQRQAINVSHLFNDQIGSLSRIFERVESVRIYWYLKQYKGNFRILERFVHAIASHFRYLKRISISASVDDVWSSNEQLKPSVTDMIADALCGRIESLSVDFWPLTDDDVCRFFRLCANTLKSITLLNTNVDGYFVCSLPVAHSLNALTVQSVDLSWLDNEDIIVPLTTNYAHKTSRLFENNDSNKCNVKINKNHANSKRMAESTNVSSCATSSKSVKRELSSCYSLKKLHLERSTRDFPACNDIRPIISFSRIPVKLCSRIVQFAPNLEILKIAGNRLLNVHSLRLLENLKSINIDVNQYTSTTEDNVDDKDTIASTIVESKFNTQNLQQTTLSLSGGSLNTSSKIQQQHQNALKHFRKCSLGVFDNNDLSKLFEDLFKYTLANTITIDRLRLRIIMDASEALGAIFERRGTFFHTRKSKHSVRHIFISDHGIYHRTKPAQYIHEISKNKQYESGTQDQSTSYNTNIDSNNEFIDLYDNINDDDMYYYDDDDNDVKGAKNDFEYYRKYRTQPNTEKYVDSNSSDNYTDASTSNARPSSSSSSSSSLSSSSNYNWNAKKAKHKRKAHK</sequence>
<feature type="compositionally biased region" description="Low complexity" evidence="1">
    <location>
        <begin position="1"/>
        <end position="34"/>
    </location>
</feature>
<feature type="compositionally biased region" description="Basic residues" evidence="1">
    <location>
        <begin position="814"/>
        <end position="824"/>
    </location>
</feature>
<evidence type="ECO:0000313" key="3">
    <source>
        <dbReference type="Proteomes" id="UP000288716"/>
    </source>
</evidence>
<feature type="compositionally biased region" description="Low complexity" evidence="1">
    <location>
        <begin position="161"/>
        <end position="173"/>
    </location>
</feature>
<name>A0A443S609_9ACAR</name>
<feature type="region of interest" description="Disordered" evidence="1">
    <location>
        <begin position="234"/>
        <end position="257"/>
    </location>
</feature>
<feature type="region of interest" description="Disordered" evidence="1">
    <location>
        <begin position="160"/>
        <end position="184"/>
    </location>
</feature>
<reference evidence="2 3" key="1">
    <citation type="journal article" date="2018" name="Gigascience">
        <title>Genomes of trombidid mites reveal novel predicted allergens and laterally-transferred genes associated with secondary metabolism.</title>
        <authorList>
            <person name="Dong X."/>
            <person name="Chaisiri K."/>
            <person name="Xia D."/>
            <person name="Armstrong S.D."/>
            <person name="Fang Y."/>
            <person name="Donnelly M.J."/>
            <person name="Kadowaki T."/>
            <person name="McGarry J.W."/>
            <person name="Darby A.C."/>
            <person name="Makepeace B.L."/>
        </authorList>
    </citation>
    <scope>NUCLEOTIDE SEQUENCE [LARGE SCALE GENOMIC DNA]</scope>
    <source>
        <strain evidence="2">UoL-UT</strain>
    </source>
</reference>
<feature type="region of interest" description="Disordered" evidence="1">
    <location>
        <begin position="1"/>
        <end position="38"/>
    </location>
</feature>
<evidence type="ECO:0000313" key="2">
    <source>
        <dbReference type="EMBL" id="RWS22931.1"/>
    </source>
</evidence>
<evidence type="ECO:0000256" key="1">
    <source>
        <dbReference type="SAM" id="MobiDB-lite"/>
    </source>
</evidence>
<comment type="caution">
    <text evidence="2">The sequence shown here is derived from an EMBL/GenBank/DDBJ whole genome shotgun (WGS) entry which is preliminary data.</text>
</comment>